<dbReference type="Pfam" id="PF25944">
    <property type="entry name" value="Beta-barrel_RND"/>
    <property type="match status" value="1"/>
</dbReference>
<dbReference type="InterPro" id="IPR058625">
    <property type="entry name" value="MdtA-like_BSH"/>
</dbReference>
<comment type="subcellular location">
    <subcellularLocation>
        <location evidence="1">Cell envelope</location>
    </subcellularLocation>
</comment>
<proteinExistence type="inferred from homology"/>
<evidence type="ECO:0000259" key="4">
    <source>
        <dbReference type="Pfam" id="PF25917"/>
    </source>
</evidence>
<dbReference type="AlphaFoldDB" id="A0A2G1WCQ3"/>
<dbReference type="GO" id="GO:0030313">
    <property type="term" value="C:cell envelope"/>
    <property type="evidence" value="ECO:0007669"/>
    <property type="project" value="UniProtKB-SubCell"/>
</dbReference>
<dbReference type="InterPro" id="IPR058627">
    <property type="entry name" value="MdtA-like_C"/>
</dbReference>
<dbReference type="Pfam" id="PF25967">
    <property type="entry name" value="RND-MFP_C"/>
    <property type="match status" value="1"/>
</dbReference>
<feature type="domain" description="Multidrug resistance protein MdtA-like barrel-sandwich hybrid" evidence="4">
    <location>
        <begin position="27"/>
        <end position="147"/>
    </location>
</feature>
<comment type="caution">
    <text evidence="7">The sequence shown here is derived from an EMBL/GenBank/DDBJ whole genome shotgun (WGS) entry which is preliminary data.</text>
</comment>
<dbReference type="InterPro" id="IPR006143">
    <property type="entry name" value="RND_pump_MFP"/>
</dbReference>
<gene>
    <name evidence="7" type="ORF">CEE69_05015</name>
</gene>
<evidence type="ECO:0000256" key="2">
    <source>
        <dbReference type="ARBA" id="ARBA00009477"/>
    </source>
</evidence>
<dbReference type="OrthoDB" id="9816569at2"/>
<feature type="domain" description="Multidrug resistance protein MdtA-like alpha-helical hairpin" evidence="3">
    <location>
        <begin position="62"/>
        <end position="123"/>
    </location>
</feature>
<dbReference type="Proteomes" id="UP000225740">
    <property type="component" value="Unassembled WGS sequence"/>
</dbReference>
<dbReference type="NCBIfam" id="TIGR01730">
    <property type="entry name" value="RND_mfp"/>
    <property type="match status" value="1"/>
</dbReference>
<dbReference type="EMBL" id="NIZW01000002">
    <property type="protein sequence ID" value="PHQ36824.1"/>
    <property type="molecule type" value="Genomic_DNA"/>
</dbReference>
<dbReference type="Gene3D" id="2.40.30.170">
    <property type="match status" value="1"/>
</dbReference>
<dbReference type="Gene3D" id="2.40.420.20">
    <property type="match status" value="1"/>
</dbReference>
<sequence length="332" mass="37208">MVVTSPVARDVMLTRQYVCQIHSRRHIEVCALEGGYLKEISVNEGQAVTKGQTMFQILPTLYEAKLDADMAEAKLAQVEFDNTQKLVQQNIVSTQELKLAEAKLAKAVANVELARAEMNFANIKAPFDGIVDRLHEQEGSLIEEGAMLTTLSDNSVMWVYFNVPEARYLEYQEAMNAGQSQDALNIQLRLANHKIFNQPGKIGAIEADFDNETGNIAFRADFPNPNGLLRHGQTGTVLINQVAKNAVVIPQRATFEILAKKYAFVIDAEDVVHQREIVIQNEKDDIFLISEGLQPGEKIVLEGILQVRDGQKVEYEFRDPETVLSHLKYHAE</sequence>
<name>A0A2G1WCQ3_9BACT</name>
<dbReference type="Pfam" id="PF25876">
    <property type="entry name" value="HH_MFP_RND"/>
    <property type="match status" value="1"/>
</dbReference>
<dbReference type="PANTHER" id="PTHR30158:SF23">
    <property type="entry name" value="MULTIDRUG RESISTANCE PROTEIN MEXA"/>
    <property type="match status" value="1"/>
</dbReference>
<evidence type="ECO:0000313" key="7">
    <source>
        <dbReference type="EMBL" id="PHQ36824.1"/>
    </source>
</evidence>
<dbReference type="GO" id="GO:0022857">
    <property type="term" value="F:transmembrane transporter activity"/>
    <property type="evidence" value="ECO:0007669"/>
    <property type="project" value="InterPro"/>
</dbReference>
<dbReference type="Gene3D" id="1.10.287.470">
    <property type="entry name" value="Helix hairpin bin"/>
    <property type="match status" value="1"/>
</dbReference>
<evidence type="ECO:0000259" key="6">
    <source>
        <dbReference type="Pfam" id="PF25967"/>
    </source>
</evidence>
<comment type="similarity">
    <text evidence="2">Belongs to the membrane fusion protein (MFP) (TC 8.A.1) family.</text>
</comment>
<dbReference type="Pfam" id="PF25917">
    <property type="entry name" value="BSH_RND"/>
    <property type="match status" value="1"/>
</dbReference>
<organism evidence="7 8">
    <name type="scientific">Rhodopirellula bahusiensis</name>
    <dbReference type="NCBI Taxonomy" id="2014065"/>
    <lineage>
        <taxon>Bacteria</taxon>
        <taxon>Pseudomonadati</taxon>
        <taxon>Planctomycetota</taxon>
        <taxon>Planctomycetia</taxon>
        <taxon>Pirellulales</taxon>
        <taxon>Pirellulaceae</taxon>
        <taxon>Rhodopirellula</taxon>
    </lineage>
</organism>
<dbReference type="InterPro" id="IPR058624">
    <property type="entry name" value="MdtA-like_HH"/>
</dbReference>
<dbReference type="PANTHER" id="PTHR30158">
    <property type="entry name" value="ACRA/E-RELATED COMPONENT OF DRUG EFFLUX TRANSPORTER"/>
    <property type="match status" value="1"/>
</dbReference>
<accession>A0A2G1WCQ3</accession>
<dbReference type="GO" id="GO:0005886">
    <property type="term" value="C:plasma membrane"/>
    <property type="evidence" value="ECO:0007669"/>
    <property type="project" value="TreeGrafter"/>
</dbReference>
<dbReference type="Gene3D" id="2.40.50.100">
    <property type="match status" value="1"/>
</dbReference>
<feature type="domain" description="Multidrug resistance protein MdtA-like beta-barrel" evidence="5">
    <location>
        <begin position="157"/>
        <end position="240"/>
    </location>
</feature>
<keyword evidence="8" id="KW-1185">Reference proteome</keyword>
<dbReference type="SUPFAM" id="SSF111369">
    <property type="entry name" value="HlyD-like secretion proteins"/>
    <property type="match status" value="1"/>
</dbReference>
<protein>
    <submittedName>
        <fullName evidence="7">Efflux transporter periplasmic adaptor subunit</fullName>
    </submittedName>
</protein>
<reference evidence="7 8" key="1">
    <citation type="submission" date="2017-06" db="EMBL/GenBank/DDBJ databases">
        <title>Description of Rhodopirellula bahusiensis sp. nov.</title>
        <authorList>
            <person name="Kizina J."/>
            <person name="Harder J."/>
        </authorList>
    </citation>
    <scope>NUCLEOTIDE SEQUENCE [LARGE SCALE GENOMIC DNA]</scope>
    <source>
        <strain evidence="7 8">SWK21</strain>
    </source>
</reference>
<evidence type="ECO:0000259" key="3">
    <source>
        <dbReference type="Pfam" id="PF25876"/>
    </source>
</evidence>
<feature type="domain" description="Multidrug resistance protein MdtA-like C-terminal permuted SH3" evidence="6">
    <location>
        <begin position="245"/>
        <end position="304"/>
    </location>
</feature>
<dbReference type="GO" id="GO:0046677">
    <property type="term" value="P:response to antibiotic"/>
    <property type="evidence" value="ECO:0007669"/>
    <property type="project" value="TreeGrafter"/>
</dbReference>
<evidence type="ECO:0000256" key="1">
    <source>
        <dbReference type="ARBA" id="ARBA00004196"/>
    </source>
</evidence>
<evidence type="ECO:0000259" key="5">
    <source>
        <dbReference type="Pfam" id="PF25944"/>
    </source>
</evidence>
<evidence type="ECO:0000313" key="8">
    <source>
        <dbReference type="Proteomes" id="UP000225740"/>
    </source>
</evidence>
<dbReference type="InterPro" id="IPR058626">
    <property type="entry name" value="MdtA-like_b-barrel"/>
</dbReference>